<accession>A0AAV8VET0</accession>
<reference evidence="2 3" key="1">
    <citation type="journal article" date="2023" name="Insect Mol. Biol.">
        <title>Genome sequencing provides insights into the evolution of gene families encoding plant cell wall-degrading enzymes in longhorned beetles.</title>
        <authorList>
            <person name="Shin N.R."/>
            <person name="Okamura Y."/>
            <person name="Kirsch R."/>
            <person name="Pauchet Y."/>
        </authorList>
    </citation>
    <scope>NUCLEOTIDE SEQUENCE [LARGE SCALE GENOMIC DNA]</scope>
    <source>
        <strain evidence="2">EAD_L_NR</strain>
    </source>
</reference>
<dbReference type="Pfam" id="PF14529">
    <property type="entry name" value="Exo_endo_phos_2"/>
    <property type="match status" value="1"/>
</dbReference>
<dbReference type="InterPro" id="IPR052560">
    <property type="entry name" value="RdDP_mobile_element"/>
</dbReference>
<dbReference type="AlphaFoldDB" id="A0AAV8VET0"/>
<protein>
    <recommendedName>
        <fullName evidence="1">Endonuclease/exonuclease/phosphatase domain-containing protein</fullName>
    </recommendedName>
</protein>
<dbReference type="Gene3D" id="3.60.10.10">
    <property type="entry name" value="Endonuclease/exonuclease/phosphatase"/>
    <property type="match status" value="1"/>
</dbReference>
<sequence length="318" mass="37288">MQLTLISLYIKPQTKITIQQWIQFFNKLPKPCLITGDFNAHHRSWGCDFEDLYGKNLLEAMDQCNLVYLNDGTPTLVNYTGSSKSAIDLTLCNPEIHHLFSWCVLDDPHGSDHLPILINCEIYASEHSTRSHKIWRTEKADWNSYKENLERCIAETNYERFVENINMAAQASIPKIHYSTNKRKQRNFKPWWNDTCDQAVKTRKEAYNDICIYTQKKTFAQCTSELTKIMEKVHTWTQQNGLNISLNKSATCVFNRKRIQYPATIKLGPYNLVNKNTVKYLGLFLDRKLLWKDHIQHVIKKNRELNQHHKVHGELTQT</sequence>
<dbReference type="SUPFAM" id="SSF56219">
    <property type="entry name" value="DNase I-like"/>
    <property type="match status" value="1"/>
</dbReference>
<keyword evidence="3" id="KW-1185">Reference proteome</keyword>
<evidence type="ECO:0000313" key="2">
    <source>
        <dbReference type="EMBL" id="KAJ8912356.1"/>
    </source>
</evidence>
<dbReference type="InterPro" id="IPR005135">
    <property type="entry name" value="Endo/exonuclease/phosphatase"/>
</dbReference>
<dbReference type="GO" id="GO:0003824">
    <property type="term" value="F:catalytic activity"/>
    <property type="evidence" value="ECO:0007669"/>
    <property type="project" value="InterPro"/>
</dbReference>
<gene>
    <name evidence="2" type="ORF">NQ315_014723</name>
</gene>
<dbReference type="PANTHER" id="PTHR36688:SF2">
    <property type="entry name" value="ENDONUCLEASE_EXONUCLEASE_PHOSPHATASE DOMAIN-CONTAINING PROTEIN"/>
    <property type="match status" value="1"/>
</dbReference>
<feature type="domain" description="Endonuclease/exonuclease/phosphatase" evidence="1">
    <location>
        <begin position="4"/>
        <end position="116"/>
    </location>
</feature>
<proteinExistence type="predicted"/>
<organism evidence="2 3">
    <name type="scientific">Exocentrus adspersus</name>
    <dbReference type="NCBI Taxonomy" id="1586481"/>
    <lineage>
        <taxon>Eukaryota</taxon>
        <taxon>Metazoa</taxon>
        <taxon>Ecdysozoa</taxon>
        <taxon>Arthropoda</taxon>
        <taxon>Hexapoda</taxon>
        <taxon>Insecta</taxon>
        <taxon>Pterygota</taxon>
        <taxon>Neoptera</taxon>
        <taxon>Endopterygota</taxon>
        <taxon>Coleoptera</taxon>
        <taxon>Polyphaga</taxon>
        <taxon>Cucujiformia</taxon>
        <taxon>Chrysomeloidea</taxon>
        <taxon>Cerambycidae</taxon>
        <taxon>Lamiinae</taxon>
        <taxon>Acanthocinini</taxon>
        <taxon>Exocentrus</taxon>
    </lineage>
</organism>
<dbReference type="EMBL" id="JANEYG010000132">
    <property type="protein sequence ID" value="KAJ8912356.1"/>
    <property type="molecule type" value="Genomic_DNA"/>
</dbReference>
<name>A0AAV8VET0_9CUCU</name>
<evidence type="ECO:0000259" key="1">
    <source>
        <dbReference type="Pfam" id="PF14529"/>
    </source>
</evidence>
<dbReference type="PANTHER" id="PTHR36688">
    <property type="entry name" value="ENDO/EXONUCLEASE/PHOSPHATASE DOMAIN-CONTAINING PROTEIN"/>
    <property type="match status" value="1"/>
</dbReference>
<dbReference type="Proteomes" id="UP001159042">
    <property type="component" value="Unassembled WGS sequence"/>
</dbReference>
<dbReference type="InterPro" id="IPR036691">
    <property type="entry name" value="Endo/exonu/phosph_ase_sf"/>
</dbReference>
<comment type="caution">
    <text evidence="2">The sequence shown here is derived from an EMBL/GenBank/DDBJ whole genome shotgun (WGS) entry which is preliminary data.</text>
</comment>
<evidence type="ECO:0000313" key="3">
    <source>
        <dbReference type="Proteomes" id="UP001159042"/>
    </source>
</evidence>